<dbReference type="EMBL" id="JTCM02000027">
    <property type="protein sequence ID" value="NEU73674.1"/>
    <property type="molecule type" value="Genomic_DNA"/>
</dbReference>
<dbReference type="InterPro" id="IPR006059">
    <property type="entry name" value="SBP"/>
</dbReference>
<dbReference type="Gene3D" id="3.40.190.10">
    <property type="entry name" value="Periplasmic binding protein-like II"/>
    <property type="match status" value="1"/>
</dbReference>
<comment type="caution">
    <text evidence="1">The sequence shown here is derived from an EMBL/GenBank/DDBJ whole genome shotgun (WGS) entry which is preliminary data.</text>
</comment>
<proteinExistence type="predicted"/>
<dbReference type="AlphaFoldDB" id="A0A846HAF7"/>
<dbReference type="InterPro" id="IPR050490">
    <property type="entry name" value="Bact_solute-bd_prot1"/>
</dbReference>
<keyword evidence="2" id="KW-1185">Reference proteome</keyword>
<dbReference type="SUPFAM" id="SSF53850">
    <property type="entry name" value="Periplasmic binding protein-like II"/>
    <property type="match status" value="1"/>
</dbReference>
<reference evidence="1 2" key="1">
    <citation type="journal article" date="2015" name="Genome Announc.">
        <title>Draft Genome Sequence of Cyanobacterium Hassallia byssoidea Strain VB512170, Isolated from Monuments in India.</title>
        <authorList>
            <person name="Singh D."/>
            <person name="Chandrababunaidu M.M."/>
            <person name="Panda A."/>
            <person name="Sen D."/>
            <person name="Bhattacharyya S."/>
            <person name="Adhikary S.P."/>
            <person name="Tripathy S."/>
        </authorList>
    </citation>
    <scope>NUCLEOTIDE SEQUENCE [LARGE SCALE GENOMIC DNA]</scope>
    <source>
        <strain evidence="1 2">VB512170</strain>
    </source>
</reference>
<sequence>MVTPGMKRLKYWLVLLTALWFSIAATGCKFFSANTPTALSPQPTQRTSQATASAQRFDGVTINVITQDETVHTGTKKWIAGFEALTGAKVNLTGVLFKNLYNILQKNWSSSASKYDMAIVLPSWLIDFIDAEFVEDLTARVKSDAAIQWEDIAPIFRNFSATYKGRIYSIPLDGDYHMVYYRTDLLKQAGLTPPTTWDEYLAIAKRFHGKDLNGDGEMDYGSCISKGAPDNNTSLLISIATPFLQSQGTVQGAFFDPDTMKPLVNNLAFAKALDIYKQLTALFLVVRAAS</sequence>
<accession>A0A846HAF7</accession>
<evidence type="ECO:0000313" key="1">
    <source>
        <dbReference type="EMBL" id="NEU73674.1"/>
    </source>
</evidence>
<dbReference type="PANTHER" id="PTHR43649">
    <property type="entry name" value="ARABINOSE-BINDING PROTEIN-RELATED"/>
    <property type="match status" value="1"/>
</dbReference>
<gene>
    <name evidence="1" type="ORF">PI95_014180</name>
</gene>
<organism evidence="1 2">
    <name type="scientific">Hassallia byssoidea VB512170</name>
    <dbReference type="NCBI Taxonomy" id="1304833"/>
    <lineage>
        <taxon>Bacteria</taxon>
        <taxon>Bacillati</taxon>
        <taxon>Cyanobacteriota</taxon>
        <taxon>Cyanophyceae</taxon>
        <taxon>Nostocales</taxon>
        <taxon>Tolypothrichaceae</taxon>
        <taxon>Hassallia</taxon>
    </lineage>
</organism>
<evidence type="ECO:0000313" key="2">
    <source>
        <dbReference type="Proteomes" id="UP000031549"/>
    </source>
</evidence>
<dbReference type="Pfam" id="PF01547">
    <property type="entry name" value="SBP_bac_1"/>
    <property type="match status" value="1"/>
</dbReference>
<name>A0A846HAF7_9CYAN</name>
<dbReference type="Proteomes" id="UP000031549">
    <property type="component" value="Unassembled WGS sequence"/>
</dbReference>
<dbReference type="PROSITE" id="PS51257">
    <property type="entry name" value="PROKAR_LIPOPROTEIN"/>
    <property type="match status" value="1"/>
</dbReference>
<dbReference type="PANTHER" id="PTHR43649:SF12">
    <property type="entry name" value="DIACETYLCHITOBIOSE BINDING PROTEIN DASA"/>
    <property type="match status" value="1"/>
</dbReference>
<protein>
    <submittedName>
        <fullName evidence="1">Extracellular solute-binding protein</fullName>
    </submittedName>
</protein>
<dbReference type="RefSeq" id="WP_052325266.1">
    <property type="nucleotide sequence ID" value="NZ_JTCM02000027.1"/>
</dbReference>